<dbReference type="STRING" id="1410606.T478_1492"/>
<dbReference type="HOGENOM" id="CLU_1399785_0_0_2"/>
<proteinExistence type="predicted"/>
<organism evidence="2 4">
    <name type="scientific">Candidatus Nitrosopelagicus brevis</name>
    <dbReference type="NCBI Taxonomy" id="1410606"/>
    <lineage>
        <taxon>Archaea</taxon>
        <taxon>Nitrososphaerota</taxon>
    </lineage>
</organism>
<dbReference type="Proteomes" id="UP000241022">
    <property type="component" value="Unassembled WGS sequence"/>
</dbReference>
<gene>
    <name evidence="3" type="ORF">A7X95_05045</name>
    <name evidence="2" type="ORF">T478_1492</name>
</gene>
<dbReference type="Pfam" id="PF22090">
    <property type="entry name" value="Gins51_C"/>
    <property type="match status" value="1"/>
</dbReference>
<protein>
    <recommendedName>
        <fullName evidence="1">Gins51 C-terminal domain-containing protein</fullName>
    </recommendedName>
</protein>
<name>A0A0A7V1Q5_9ARCH</name>
<evidence type="ECO:0000313" key="4">
    <source>
        <dbReference type="Proteomes" id="UP000030944"/>
    </source>
</evidence>
<reference evidence="2 4" key="1">
    <citation type="journal article" date="2015" name="Proc. Natl. Acad. Sci. U.S.A.">
        <title>Genomic and proteomic characterization of "Candidatus Nitrosopelagicus brevis": An ammonia-oxidizing archaeon from the open ocean.</title>
        <authorList>
            <person name="Santoro A.E."/>
            <person name="Dupont C.L."/>
            <person name="Richter R.A."/>
            <person name="Craig M.T."/>
            <person name="Carini P."/>
            <person name="McIlvin M.R."/>
            <person name="Yang Y."/>
            <person name="Orsi W.D."/>
            <person name="Moran D.M."/>
            <person name="Saito M.A."/>
        </authorList>
    </citation>
    <scope>NUCLEOTIDE SEQUENCE [LARGE SCALE GENOMIC DNA]</scope>
    <source>
        <strain evidence="2">CN25</strain>
        <strain evidence="4">V2</strain>
    </source>
</reference>
<dbReference type="KEGG" id="nbv:T478_1492"/>
<dbReference type="AlphaFoldDB" id="A0A0A7V1Q5"/>
<dbReference type="CDD" id="cd11714">
    <property type="entry name" value="GINS_A_archaea"/>
    <property type="match status" value="1"/>
</dbReference>
<dbReference type="EMBL" id="CP007026">
    <property type="protein sequence ID" value="AJA92994.1"/>
    <property type="molecule type" value="Genomic_DNA"/>
</dbReference>
<dbReference type="GeneID" id="24817356"/>
<dbReference type="InterPro" id="IPR054314">
    <property type="entry name" value="Gins51_C"/>
</dbReference>
<accession>A0A0A7V1Q5</accession>
<dbReference type="OrthoDB" id="82417at2157"/>
<sequence length="185" mass="21106">MSTIESLDLKNLHVIVMQEFQSEDIQELNSDFFRNLSSTIGKLKNEEYDGIEKKAKNQIISTTTNLIELLVNKRLEKISNSIKIPYNILTDEEKFVIDSNDEMNERKDMIISGIINGKSKFLETTSTKHKTKPIAVRFVKEFDEIVGVDLEKYGPFKPEDIATIPNENAQALISNGIALKVRIEE</sequence>
<reference evidence="5" key="3">
    <citation type="submission" date="2016-05" db="EMBL/GenBank/DDBJ databases">
        <authorList>
            <person name="Dupont C."/>
            <person name="Santoro A."/>
        </authorList>
    </citation>
    <scope>NUCLEOTIDE SEQUENCE [LARGE SCALE GENOMIC DNA]</scope>
    <source>
        <strain evidence="5">U25</strain>
    </source>
</reference>
<keyword evidence="5" id="KW-1185">Reference proteome</keyword>
<dbReference type="Gene3D" id="3.40.5.50">
    <property type="match status" value="1"/>
</dbReference>
<evidence type="ECO:0000313" key="2">
    <source>
        <dbReference type="EMBL" id="AJA92994.1"/>
    </source>
</evidence>
<evidence type="ECO:0000313" key="3">
    <source>
        <dbReference type="EMBL" id="PTL87275.1"/>
    </source>
</evidence>
<evidence type="ECO:0000259" key="1">
    <source>
        <dbReference type="Pfam" id="PF22090"/>
    </source>
</evidence>
<dbReference type="RefSeq" id="WP_048106564.1">
    <property type="nucleotide sequence ID" value="NZ_CP007026.1"/>
</dbReference>
<dbReference type="Proteomes" id="UP000030944">
    <property type="component" value="Chromosome"/>
</dbReference>
<evidence type="ECO:0000313" key="5">
    <source>
        <dbReference type="Proteomes" id="UP000241022"/>
    </source>
</evidence>
<reference evidence="3 5" key="4">
    <citation type="submission" date="2018-04" db="EMBL/GenBank/DDBJ databases">
        <title>Transcriptomics of ammonia oxidizing archaea.</title>
        <authorList>
            <person name="Carini P."/>
        </authorList>
    </citation>
    <scope>NUCLEOTIDE SEQUENCE [LARGE SCALE GENOMIC DNA]</scope>
    <source>
        <strain evidence="3 5">U25</strain>
    </source>
</reference>
<dbReference type="EMBL" id="LXWN01000002">
    <property type="protein sequence ID" value="PTL87275.1"/>
    <property type="molecule type" value="Genomic_DNA"/>
</dbReference>
<feature type="domain" description="Gins51 C-terminal" evidence="1">
    <location>
        <begin position="134"/>
        <end position="181"/>
    </location>
</feature>
<reference evidence="3" key="2">
    <citation type="submission" date="2016-05" db="EMBL/GenBank/DDBJ databases">
        <authorList>
            <person name="Lavstsen T."/>
            <person name="Jespersen J.S."/>
        </authorList>
    </citation>
    <scope>NUCLEOTIDE SEQUENCE [LARGE SCALE GENOMIC DNA]</scope>
    <source>
        <strain evidence="3">U25</strain>
    </source>
</reference>
<dbReference type="CDD" id="cd21695">
    <property type="entry name" value="GINS_B_archaea_Gins51"/>
    <property type="match status" value="1"/>
</dbReference>